<dbReference type="PANTHER" id="PTHR11857:SF43">
    <property type="entry name" value="GEO07291P1-RELATED"/>
    <property type="match status" value="1"/>
</dbReference>
<evidence type="ECO:0000256" key="7">
    <source>
        <dbReference type="SAM" id="SignalP"/>
    </source>
</evidence>
<sequence length="138" mass="15911">MIIQLELLIFIIIINENCALADDQLVSKIDEYNDFCMKQSHVNPASIEAVKNHHFDDNDAKLKEHGYCFAKKLDFLDDDGRLQVDVIRAQLTDKLKSAKIADRLVNRCVRTRETGQETAYYLLKCLHINVPRGMDFVN</sequence>
<keyword evidence="4 7" id="KW-0732">Signal</keyword>
<proteinExistence type="evidence at transcript level"/>
<evidence type="ECO:0000313" key="8">
    <source>
        <dbReference type="EMBL" id="AWT23275.1"/>
    </source>
</evidence>
<keyword evidence="5" id="KW-0325">Glycoprotein</keyword>
<evidence type="ECO:0000256" key="2">
    <source>
        <dbReference type="ARBA" id="ARBA00008098"/>
    </source>
</evidence>
<feature type="signal peptide" evidence="7">
    <location>
        <begin position="1"/>
        <end position="21"/>
    </location>
</feature>
<dbReference type="CDD" id="cd23992">
    <property type="entry name" value="PBP_GOBP"/>
    <property type="match status" value="1"/>
</dbReference>
<dbReference type="GO" id="GO:0005549">
    <property type="term" value="F:odorant binding"/>
    <property type="evidence" value="ECO:0007669"/>
    <property type="project" value="InterPro"/>
</dbReference>
<evidence type="ECO:0000256" key="4">
    <source>
        <dbReference type="ARBA" id="ARBA00022729"/>
    </source>
</evidence>
<evidence type="ECO:0000256" key="3">
    <source>
        <dbReference type="ARBA" id="ARBA00022525"/>
    </source>
</evidence>
<keyword evidence="3" id="KW-0964">Secreted</keyword>
<dbReference type="GO" id="GO:0005615">
    <property type="term" value="C:extracellular space"/>
    <property type="evidence" value="ECO:0007669"/>
    <property type="project" value="TreeGrafter"/>
</dbReference>
<dbReference type="InterPro" id="IPR006170">
    <property type="entry name" value="PBP/GOBP"/>
</dbReference>
<dbReference type="SUPFAM" id="SSF47565">
    <property type="entry name" value="Insect pheromone/odorant-binding proteins"/>
    <property type="match status" value="1"/>
</dbReference>
<dbReference type="SMART" id="SM00708">
    <property type="entry name" value="PhBP"/>
    <property type="match status" value="1"/>
</dbReference>
<dbReference type="EMBL" id="MF385103">
    <property type="protein sequence ID" value="AWT23275.1"/>
    <property type="molecule type" value="mRNA"/>
</dbReference>
<dbReference type="GO" id="GO:0007608">
    <property type="term" value="P:sensory perception of smell"/>
    <property type="evidence" value="ECO:0007669"/>
    <property type="project" value="TreeGrafter"/>
</dbReference>
<comment type="subcellular location">
    <subcellularLocation>
        <location evidence="1">Secreted</location>
    </subcellularLocation>
</comment>
<name>A0A2U9NJD2_9CUCU</name>
<protein>
    <submittedName>
        <fullName evidence="8">OBP1</fullName>
    </submittedName>
</protein>
<dbReference type="AlphaFoldDB" id="A0A2U9NJD2"/>
<organism evidence="8">
    <name type="scientific">Hycleus cichorii</name>
    <dbReference type="NCBI Taxonomy" id="1270216"/>
    <lineage>
        <taxon>Eukaryota</taxon>
        <taxon>Metazoa</taxon>
        <taxon>Ecdysozoa</taxon>
        <taxon>Arthropoda</taxon>
        <taxon>Hexapoda</taxon>
        <taxon>Insecta</taxon>
        <taxon>Pterygota</taxon>
        <taxon>Neoptera</taxon>
        <taxon>Endopterygota</taxon>
        <taxon>Coleoptera</taxon>
        <taxon>Polyphaga</taxon>
        <taxon>Cucujiformia</taxon>
        <taxon>Meloidae</taxon>
        <taxon>Meloinae</taxon>
        <taxon>Hycleus</taxon>
    </lineage>
</organism>
<evidence type="ECO:0000256" key="6">
    <source>
        <dbReference type="ARBA" id="ARBA00056866"/>
    </source>
</evidence>
<dbReference type="FunFam" id="1.10.238.20:FF:000001">
    <property type="entry name" value="General odorant-binding protein lush"/>
    <property type="match status" value="1"/>
</dbReference>
<accession>A0A2U9NJD2</accession>
<dbReference type="Gene3D" id="1.10.238.20">
    <property type="entry name" value="Pheromone/general odorant binding protein domain"/>
    <property type="match status" value="1"/>
</dbReference>
<comment type="function">
    <text evidence="6">May be a carrier protein for lipids.</text>
</comment>
<reference evidence="8" key="1">
    <citation type="submission" date="2017-06" db="EMBL/GenBank/DDBJ databases">
        <title>Comparative transcriptome analysis of chemosensory genes in two sister blister beetles provides insights into chemosensory adaptability.</title>
        <authorList>
            <person name="Wu Y."/>
            <person name="Chen X."/>
        </authorList>
    </citation>
    <scope>NUCLEOTIDE SEQUENCE</scope>
</reference>
<dbReference type="InterPro" id="IPR036728">
    <property type="entry name" value="PBP_GOBP_sf"/>
</dbReference>
<dbReference type="Pfam" id="PF01395">
    <property type="entry name" value="PBP_GOBP"/>
    <property type="match status" value="1"/>
</dbReference>
<feature type="chain" id="PRO_5015905998" evidence="7">
    <location>
        <begin position="22"/>
        <end position="138"/>
    </location>
</feature>
<evidence type="ECO:0000256" key="1">
    <source>
        <dbReference type="ARBA" id="ARBA00004613"/>
    </source>
</evidence>
<dbReference type="PANTHER" id="PTHR11857">
    <property type="entry name" value="ODORANT BINDING PROTEIN-RELATED"/>
    <property type="match status" value="1"/>
</dbReference>
<comment type="similarity">
    <text evidence="2">Belongs to the PBP/GOBP family.</text>
</comment>
<evidence type="ECO:0000256" key="5">
    <source>
        <dbReference type="ARBA" id="ARBA00023180"/>
    </source>
</evidence>